<dbReference type="InterPro" id="IPR008135">
    <property type="entry name" value="Competence-induced_CinA"/>
</dbReference>
<sequence>MINIKAAILSTGDEIVEGDILNTTAKEISNILYSIGFDISFHINVNDKKDNIISSLDFLSKYNDLIVITGGLGSTNDDITRDAVSEFLNEDLIFNKEIFDNIHMRYKKFGKTPNKLIKKQAFVFKNSLILKNDIGSAPGLYITKYNKHYILLPGPPNEAIDIFKKFLDYIISKFNLKKGNIYKIQFYNITESQLMSMLEKKLENIRYSTKLELPIGPSLIFKDNKEKIKDIINFIHENFSQYIVPNNLIKIILNKLVSKNKTISTAESCTGGLIGKIITDTPGSSKVYKGTIVAYSNDVKNKLLDIDENILKKFGAVSAETVELMAKNIANILETDFSISVSGIAGPKGGSLNKPVGTVYFGFYNKFYDKIIIEKKIFSGNRDLIRKKAAYYSLIRLLKLFL</sequence>
<protein>
    <recommendedName>
        <fullName evidence="1">CinA-like protein</fullName>
    </recommendedName>
</protein>
<dbReference type="NCBIfam" id="TIGR00199">
    <property type="entry name" value="PncC_domain"/>
    <property type="match status" value="1"/>
</dbReference>
<organism evidence="3 4">
    <name type="scientific">Marinitoga aeolica</name>
    <dbReference type="NCBI Taxonomy" id="2809031"/>
    <lineage>
        <taxon>Bacteria</taxon>
        <taxon>Thermotogati</taxon>
        <taxon>Thermotogota</taxon>
        <taxon>Thermotogae</taxon>
        <taxon>Petrotogales</taxon>
        <taxon>Petrotogaceae</taxon>
        <taxon>Marinitoga</taxon>
    </lineage>
</organism>
<dbReference type="CDD" id="cd00885">
    <property type="entry name" value="cinA"/>
    <property type="match status" value="1"/>
</dbReference>
<dbReference type="Proteomes" id="UP001232493">
    <property type="component" value="Chromosome"/>
</dbReference>
<accession>A0ABY8PPK6</accession>
<dbReference type="PANTHER" id="PTHR13939:SF0">
    <property type="entry name" value="NMN AMIDOHYDROLASE-LIKE PROTEIN YFAY"/>
    <property type="match status" value="1"/>
</dbReference>
<keyword evidence="4" id="KW-1185">Reference proteome</keyword>
<dbReference type="Pfam" id="PF02464">
    <property type="entry name" value="CinA"/>
    <property type="match status" value="1"/>
</dbReference>
<feature type="domain" description="MoaB/Mog" evidence="2">
    <location>
        <begin position="7"/>
        <end position="173"/>
    </location>
</feature>
<dbReference type="InterPro" id="IPR008136">
    <property type="entry name" value="CinA_C"/>
</dbReference>
<dbReference type="SUPFAM" id="SSF142433">
    <property type="entry name" value="CinA-like"/>
    <property type="match status" value="1"/>
</dbReference>
<dbReference type="InterPro" id="IPR036653">
    <property type="entry name" value="CinA-like_C"/>
</dbReference>
<comment type="similarity">
    <text evidence="1">Belongs to the CinA family.</text>
</comment>
<dbReference type="PIRSF" id="PIRSF006728">
    <property type="entry name" value="CinA"/>
    <property type="match status" value="1"/>
</dbReference>
<dbReference type="InterPro" id="IPR050101">
    <property type="entry name" value="CinA"/>
</dbReference>
<dbReference type="Gene3D" id="3.90.950.20">
    <property type="entry name" value="CinA-like"/>
    <property type="match status" value="1"/>
</dbReference>
<dbReference type="PANTHER" id="PTHR13939">
    <property type="entry name" value="NICOTINAMIDE-NUCLEOTIDE AMIDOHYDROLASE PNCC"/>
    <property type="match status" value="1"/>
</dbReference>
<dbReference type="RefSeq" id="WP_280998249.1">
    <property type="nucleotide sequence ID" value="NZ_CP069362.1"/>
</dbReference>
<dbReference type="Gene3D" id="3.40.980.10">
    <property type="entry name" value="MoaB/Mog-like domain"/>
    <property type="match status" value="1"/>
</dbReference>
<dbReference type="Pfam" id="PF00994">
    <property type="entry name" value="MoCF_biosynth"/>
    <property type="match status" value="1"/>
</dbReference>
<evidence type="ECO:0000313" key="3">
    <source>
        <dbReference type="EMBL" id="WGS64526.1"/>
    </source>
</evidence>
<evidence type="ECO:0000259" key="2">
    <source>
        <dbReference type="SMART" id="SM00852"/>
    </source>
</evidence>
<dbReference type="EMBL" id="CP069362">
    <property type="protein sequence ID" value="WGS64526.1"/>
    <property type="molecule type" value="Genomic_DNA"/>
</dbReference>
<dbReference type="SMART" id="SM00852">
    <property type="entry name" value="MoCF_biosynth"/>
    <property type="match status" value="1"/>
</dbReference>
<gene>
    <name evidence="3" type="ORF">JRV97_09135</name>
</gene>
<proteinExistence type="inferred from homology"/>
<evidence type="ECO:0000313" key="4">
    <source>
        <dbReference type="Proteomes" id="UP001232493"/>
    </source>
</evidence>
<reference evidence="3 4" key="1">
    <citation type="submission" date="2021-02" db="EMBL/GenBank/DDBJ databases">
        <title>Characterization of Marinitoga sp. nov. str. BP5-C20A.</title>
        <authorList>
            <person name="Erauso G."/>
            <person name="Postec A."/>
        </authorList>
    </citation>
    <scope>NUCLEOTIDE SEQUENCE [LARGE SCALE GENOMIC DNA]</scope>
    <source>
        <strain evidence="3 4">BP5-C20A</strain>
    </source>
</reference>
<name>A0ABY8PPK6_9BACT</name>
<evidence type="ECO:0000256" key="1">
    <source>
        <dbReference type="HAMAP-Rule" id="MF_00226"/>
    </source>
</evidence>
<dbReference type="SUPFAM" id="SSF53218">
    <property type="entry name" value="Molybdenum cofactor biosynthesis proteins"/>
    <property type="match status" value="1"/>
</dbReference>
<dbReference type="HAMAP" id="MF_00226_B">
    <property type="entry name" value="CinA_B"/>
    <property type="match status" value="1"/>
</dbReference>
<dbReference type="InterPro" id="IPR036425">
    <property type="entry name" value="MoaB/Mog-like_dom_sf"/>
</dbReference>
<dbReference type="InterPro" id="IPR001453">
    <property type="entry name" value="MoaB/Mog_dom"/>
</dbReference>